<evidence type="ECO:0000313" key="2">
    <source>
        <dbReference type="Proteomes" id="UP000265719"/>
    </source>
</evidence>
<dbReference type="GO" id="GO:0000160">
    <property type="term" value="P:phosphorelay signal transduction system"/>
    <property type="evidence" value="ECO:0007669"/>
    <property type="project" value="InterPro"/>
</dbReference>
<dbReference type="KEGG" id="thao:NI17_018995"/>
<proteinExistence type="predicted"/>
<dbReference type="SUPFAM" id="SSF46894">
    <property type="entry name" value="C-terminal effector domain of the bipartite response regulators"/>
    <property type="match status" value="1"/>
</dbReference>
<dbReference type="GO" id="GO:0003677">
    <property type="term" value="F:DNA binding"/>
    <property type="evidence" value="ECO:0007669"/>
    <property type="project" value="InterPro"/>
</dbReference>
<dbReference type="PANTHER" id="PTHR43214">
    <property type="entry name" value="TWO-COMPONENT RESPONSE REGULATOR"/>
    <property type="match status" value="1"/>
</dbReference>
<dbReference type="GO" id="GO:0006355">
    <property type="term" value="P:regulation of DNA-templated transcription"/>
    <property type="evidence" value="ECO:0007669"/>
    <property type="project" value="InterPro"/>
</dbReference>
<dbReference type="EMBL" id="CP063196">
    <property type="protein sequence ID" value="UOE18840.1"/>
    <property type="molecule type" value="Genomic_DNA"/>
</dbReference>
<dbReference type="CDD" id="cd06170">
    <property type="entry name" value="LuxR_C_like"/>
    <property type="match status" value="1"/>
</dbReference>
<dbReference type="PANTHER" id="PTHR43214:SF44">
    <property type="entry name" value="TWO-COMPONENT RESPONSE REGULATOR"/>
    <property type="match status" value="1"/>
</dbReference>
<keyword evidence="2" id="KW-1185">Reference proteome</keyword>
<dbReference type="PRINTS" id="PR00038">
    <property type="entry name" value="HTHLUXR"/>
</dbReference>
<dbReference type="Pfam" id="PF00072">
    <property type="entry name" value="Response_reg"/>
    <property type="match status" value="1"/>
</dbReference>
<dbReference type="InterPro" id="IPR000792">
    <property type="entry name" value="Tscrpt_reg_LuxR_C"/>
</dbReference>
<dbReference type="InterPro" id="IPR039420">
    <property type="entry name" value="WalR-like"/>
</dbReference>
<evidence type="ECO:0000313" key="1">
    <source>
        <dbReference type="EMBL" id="UOE18840.1"/>
    </source>
</evidence>
<dbReference type="Gene3D" id="3.40.50.2300">
    <property type="match status" value="1"/>
</dbReference>
<dbReference type="SMART" id="SM00421">
    <property type="entry name" value="HTH_LUXR"/>
    <property type="match status" value="1"/>
</dbReference>
<dbReference type="InterPro" id="IPR011006">
    <property type="entry name" value="CheY-like_superfamily"/>
</dbReference>
<dbReference type="RefSeq" id="WP_068691550.1">
    <property type="nucleotide sequence ID" value="NZ_CP063196.1"/>
</dbReference>
<organism evidence="1 2">
    <name type="scientific">Thermobifida halotolerans</name>
    <dbReference type="NCBI Taxonomy" id="483545"/>
    <lineage>
        <taxon>Bacteria</taxon>
        <taxon>Bacillati</taxon>
        <taxon>Actinomycetota</taxon>
        <taxon>Actinomycetes</taxon>
        <taxon>Streptosporangiales</taxon>
        <taxon>Nocardiopsidaceae</taxon>
        <taxon>Thermobifida</taxon>
    </lineage>
</organism>
<dbReference type="SMART" id="SM00448">
    <property type="entry name" value="REC"/>
    <property type="match status" value="1"/>
</dbReference>
<accession>A0A399FX58</accession>
<dbReference type="PROSITE" id="PS50043">
    <property type="entry name" value="HTH_LUXR_2"/>
    <property type="match status" value="1"/>
</dbReference>
<dbReference type="Proteomes" id="UP000265719">
    <property type="component" value="Chromosome"/>
</dbReference>
<dbReference type="Pfam" id="PF00196">
    <property type="entry name" value="GerE"/>
    <property type="match status" value="1"/>
</dbReference>
<dbReference type="PROSITE" id="PS50110">
    <property type="entry name" value="RESPONSE_REGULATORY"/>
    <property type="match status" value="1"/>
</dbReference>
<protein>
    <submittedName>
        <fullName evidence="1">Response regulator transcription factor</fullName>
    </submittedName>
</protein>
<dbReference type="SUPFAM" id="SSF52172">
    <property type="entry name" value="CheY-like"/>
    <property type="match status" value="1"/>
</dbReference>
<name>A0A399FX58_9ACTN</name>
<reference evidence="1" key="1">
    <citation type="submission" date="2020-10" db="EMBL/GenBank/DDBJ databases">
        <title>De novo genome project of the cellulose decomposer Thermobifida halotolerans type strain.</title>
        <authorList>
            <person name="Nagy I."/>
            <person name="Horvath B."/>
            <person name="Kukolya J."/>
            <person name="Nagy I."/>
            <person name="Orsini M."/>
        </authorList>
    </citation>
    <scope>NUCLEOTIDE SEQUENCE</scope>
    <source>
        <strain evidence="1">DSM 44931</strain>
    </source>
</reference>
<dbReference type="InterPro" id="IPR036388">
    <property type="entry name" value="WH-like_DNA-bd_sf"/>
</dbReference>
<dbReference type="InterPro" id="IPR016032">
    <property type="entry name" value="Sig_transdc_resp-reg_C-effctor"/>
</dbReference>
<dbReference type="InterPro" id="IPR001789">
    <property type="entry name" value="Sig_transdc_resp-reg_receiver"/>
</dbReference>
<dbReference type="AlphaFoldDB" id="A0A399FX58"/>
<sequence>MSNPDRPVSPAVLIVDDHELFSAAVETMLRSRGINAVRAPSLEPQEVLALATETQPSLVLLDLDLGTDASGRPMDGVTLARDLTHDGWQVLLVTGSTERPRIAEAIAAGAAAWLSKAVPFDELIYAILDGFAGRPMMDPRERQRLLSEHRALQSQQRSAKQMFNQLTKRERQVLAALVEGKRAKVIAEESYVSIATVRSQIRSILAKLNVKSQLEAVALAKSLGE</sequence>
<dbReference type="Gene3D" id="1.10.10.10">
    <property type="entry name" value="Winged helix-like DNA-binding domain superfamily/Winged helix DNA-binding domain"/>
    <property type="match status" value="1"/>
</dbReference>
<dbReference type="OrthoDB" id="5189221at2"/>
<gene>
    <name evidence="1" type="ORF">NI17_018995</name>
</gene>